<evidence type="ECO:0000256" key="2">
    <source>
        <dbReference type="ARBA" id="ARBA00022801"/>
    </source>
</evidence>
<dbReference type="InterPro" id="IPR003140">
    <property type="entry name" value="PLipase/COase/thioEstase"/>
</dbReference>
<comment type="caution">
    <text evidence="5">The sequence shown here is derived from an EMBL/GenBank/DDBJ whole genome shotgun (WGS) entry which is preliminary data.</text>
</comment>
<dbReference type="EMBL" id="SJPF01000005">
    <property type="protein sequence ID" value="TWT30623.1"/>
    <property type="molecule type" value="Genomic_DNA"/>
</dbReference>
<feature type="transmembrane region" description="Helical" evidence="3">
    <location>
        <begin position="12"/>
        <end position="29"/>
    </location>
</feature>
<dbReference type="AlphaFoldDB" id="A0A5C5UYA9"/>
<dbReference type="PANTHER" id="PTHR43037:SF5">
    <property type="entry name" value="FERULOYL ESTERASE"/>
    <property type="match status" value="1"/>
</dbReference>
<reference evidence="5 6" key="1">
    <citation type="submission" date="2019-02" db="EMBL/GenBank/DDBJ databases">
        <title>Deep-cultivation of Planctomycetes and their phenomic and genomic characterization uncovers novel biology.</title>
        <authorList>
            <person name="Wiegand S."/>
            <person name="Jogler M."/>
            <person name="Boedeker C."/>
            <person name="Pinto D."/>
            <person name="Vollmers J."/>
            <person name="Rivas-Marin E."/>
            <person name="Kohn T."/>
            <person name="Peeters S.H."/>
            <person name="Heuer A."/>
            <person name="Rast P."/>
            <person name="Oberbeckmann S."/>
            <person name="Bunk B."/>
            <person name="Jeske O."/>
            <person name="Meyerdierks A."/>
            <person name="Storesund J.E."/>
            <person name="Kallscheuer N."/>
            <person name="Luecker S."/>
            <person name="Lage O.M."/>
            <person name="Pohl T."/>
            <person name="Merkel B.J."/>
            <person name="Hornburger P."/>
            <person name="Mueller R.-W."/>
            <person name="Bruemmer F."/>
            <person name="Labrenz M."/>
            <person name="Spormann A.M."/>
            <person name="Op Den Camp H."/>
            <person name="Overmann J."/>
            <person name="Amann R."/>
            <person name="Jetten M.S.M."/>
            <person name="Mascher T."/>
            <person name="Medema M.H."/>
            <person name="Devos D.P."/>
            <person name="Kaster A.-K."/>
            <person name="Ovreas L."/>
            <person name="Rohde M."/>
            <person name="Galperin M.Y."/>
            <person name="Jogler C."/>
        </authorList>
    </citation>
    <scope>NUCLEOTIDE SEQUENCE [LARGE SCALE GENOMIC DNA]</scope>
    <source>
        <strain evidence="5 6">Enr8</strain>
    </source>
</reference>
<keyword evidence="3" id="KW-1133">Transmembrane helix</keyword>
<accession>A0A5C5UYA9</accession>
<evidence type="ECO:0000313" key="5">
    <source>
        <dbReference type="EMBL" id="TWT30623.1"/>
    </source>
</evidence>
<sequence length="240" mass="26012">MPPLNRHRRRLIYLLVATLVTGGGFWLWSRYPSKKVTDETITVGEEVRRYRLVAPARAASAPALLVVALHGIGDTPEAMADYSGLDRLAATGQAYVVYPETRLGMWNTIDVLAESRANNRDLPFVQRLVDRLKSQLKVERVCLVGMSNGATFALLACEACEDIDGVVAHSGASPAGLKLTARAPILMIVGDADSAADAVRVDVAELKSAGHQVEFVLESGLGHQWSTRQNGKLDHFLLAP</sequence>
<name>A0A5C5UYA9_9BACT</name>
<keyword evidence="1" id="KW-0732">Signal</keyword>
<dbReference type="InterPro" id="IPR029058">
    <property type="entry name" value="AB_hydrolase_fold"/>
</dbReference>
<evidence type="ECO:0000313" key="6">
    <source>
        <dbReference type="Proteomes" id="UP000318878"/>
    </source>
</evidence>
<dbReference type="InterPro" id="IPR050955">
    <property type="entry name" value="Plant_Biomass_Hydrol_Est"/>
</dbReference>
<dbReference type="SUPFAM" id="SSF53474">
    <property type="entry name" value="alpha/beta-Hydrolases"/>
    <property type="match status" value="1"/>
</dbReference>
<organism evidence="5 6">
    <name type="scientific">Blastopirellula retiformator</name>
    <dbReference type="NCBI Taxonomy" id="2527970"/>
    <lineage>
        <taxon>Bacteria</taxon>
        <taxon>Pseudomonadati</taxon>
        <taxon>Planctomycetota</taxon>
        <taxon>Planctomycetia</taxon>
        <taxon>Pirellulales</taxon>
        <taxon>Pirellulaceae</taxon>
        <taxon>Blastopirellula</taxon>
    </lineage>
</organism>
<keyword evidence="6" id="KW-1185">Reference proteome</keyword>
<gene>
    <name evidence="5" type="ORF">Enr8_41440</name>
</gene>
<evidence type="ECO:0000256" key="3">
    <source>
        <dbReference type="SAM" id="Phobius"/>
    </source>
</evidence>
<evidence type="ECO:0000256" key="1">
    <source>
        <dbReference type="ARBA" id="ARBA00022729"/>
    </source>
</evidence>
<dbReference type="Proteomes" id="UP000318878">
    <property type="component" value="Unassembled WGS sequence"/>
</dbReference>
<dbReference type="Pfam" id="PF02230">
    <property type="entry name" value="Abhydrolase_2"/>
    <property type="match status" value="1"/>
</dbReference>
<feature type="domain" description="Phospholipase/carboxylesterase/thioesterase" evidence="4">
    <location>
        <begin position="61"/>
        <end position="237"/>
    </location>
</feature>
<keyword evidence="2 5" id="KW-0378">Hydrolase</keyword>
<dbReference type="RefSeq" id="WP_146435195.1">
    <property type="nucleotide sequence ID" value="NZ_SJPF01000005.1"/>
</dbReference>
<keyword evidence="3" id="KW-0472">Membrane</keyword>
<protein>
    <submittedName>
        <fullName evidence="5">Putative hydrolase</fullName>
    </submittedName>
</protein>
<dbReference type="PANTHER" id="PTHR43037">
    <property type="entry name" value="UNNAMED PRODUCT-RELATED"/>
    <property type="match status" value="1"/>
</dbReference>
<dbReference type="GO" id="GO:0016787">
    <property type="term" value="F:hydrolase activity"/>
    <property type="evidence" value="ECO:0007669"/>
    <property type="project" value="UniProtKB-KW"/>
</dbReference>
<evidence type="ECO:0000259" key="4">
    <source>
        <dbReference type="Pfam" id="PF02230"/>
    </source>
</evidence>
<keyword evidence="3" id="KW-0812">Transmembrane</keyword>
<dbReference type="Gene3D" id="3.40.50.1820">
    <property type="entry name" value="alpha/beta hydrolase"/>
    <property type="match status" value="1"/>
</dbReference>
<proteinExistence type="predicted"/>
<dbReference type="OrthoDB" id="265412at2"/>